<sequence length="95" mass="11051">MRCDNGPEYISGALLSWAARHGIKIEHIRRGKPQQNAYSERHNRTVRYGWLARTLFDTIKQVQDEATRWPWTYNHERQNMALGSITPMQKLAGVA</sequence>
<dbReference type="SUPFAM" id="SSF53098">
    <property type="entry name" value="Ribonuclease H-like"/>
    <property type="match status" value="1"/>
</dbReference>
<proteinExistence type="predicted"/>
<evidence type="ECO:0000313" key="2">
    <source>
        <dbReference type="EMBL" id="MDR7194149.1"/>
    </source>
</evidence>
<name>A0ABU1XZF3_9GAMM</name>
<dbReference type="InterPro" id="IPR012337">
    <property type="entry name" value="RNaseH-like_sf"/>
</dbReference>
<evidence type="ECO:0000313" key="3">
    <source>
        <dbReference type="Proteomes" id="UP001256588"/>
    </source>
</evidence>
<dbReference type="EMBL" id="JAVDWO010000013">
    <property type="protein sequence ID" value="MDR7194149.1"/>
    <property type="molecule type" value="Genomic_DNA"/>
</dbReference>
<dbReference type="Gene3D" id="3.30.420.10">
    <property type="entry name" value="Ribonuclease H-like superfamily/Ribonuclease H"/>
    <property type="match status" value="1"/>
</dbReference>
<comment type="caution">
    <text evidence="2">The sequence shown here is derived from an EMBL/GenBank/DDBJ whole genome shotgun (WGS) entry which is preliminary data.</text>
</comment>
<keyword evidence="3" id="KW-1185">Reference proteome</keyword>
<dbReference type="InterPro" id="IPR001584">
    <property type="entry name" value="Integrase_cat-core"/>
</dbReference>
<organism evidence="2 3">
    <name type="scientific">Luteimonas terrae</name>
    <dbReference type="NCBI Taxonomy" id="1530191"/>
    <lineage>
        <taxon>Bacteria</taxon>
        <taxon>Pseudomonadati</taxon>
        <taxon>Pseudomonadota</taxon>
        <taxon>Gammaproteobacteria</taxon>
        <taxon>Lysobacterales</taxon>
        <taxon>Lysobacteraceae</taxon>
        <taxon>Luteimonas</taxon>
    </lineage>
</organism>
<gene>
    <name evidence="2" type="ORF">J2W68_002891</name>
</gene>
<evidence type="ECO:0000259" key="1">
    <source>
        <dbReference type="PROSITE" id="PS50994"/>
    </source>
</evidence>
<dbReference type="Pfam" id="PF13683">
    <property type="entry name" value="rve_3"/>
    <property type="match status" value="1"/>
</dbReference>
<dbReference type="PROSITE" id="PS50994">
    <property type="entry name" value="INTEGRASE"/>
    <property type="match status" value="1"/>
</dbReference>
<reference evidence="2 3" key="1">
    <citation type="submission" date="2023-07" db="EMBL/GenBank/DDBJ databases">
        <title>Sorghum-associated microbial communities from plants grown in Nebraska, USA.</title>
        <authorList>
            <person name="Schachtman D."/>
        </authorList>
    </citation>
    <scope>NUCLEOTIDE SEQUENCE [LARGE SCALE GENOMIC DNA]</scope>
    <source>
        <strain evidence="2 3">4099</strain>
    </source>
</reference>
<dbReference type="InterPro" id="IPR036397">
    <property type="entry name" value="RNaseH_sf"/>
</dbReference>
<protein>
    <submittedName>
        <fullName evidence="2">Transposase InsO family protein</fullName>
    </submittedName>
</protein>
<dbReference type="Proteomes" id="UP001256588">
    <property type="component" value="Unassembled WGS sequence"/>
</dbReference>
<feature type="domain" description="Integrase catalytic" evidence="1">
    <location>
        <begin position="1"/>
        <end position="95"/>
    </location>
</feature>
<dbReference type="PANTHER" id="PTHR47515">
    <property type="entry name" value="LOW CALCIUM RESPONSE LOCUS PROTEIN T"/>
    <property type="match status" value="1"/>
</dbReference>
<accession>A0ABU1XZF3</accession>
<dbReference type="PANTHER" id="PTHR47515:SF2">
    <property type="entry name" value="INTEGRASE CORE DOMAIN PROTEIN"/>
    <property type="match status" value="1"/>
</dbReference>